<accession>A0A1G4GAJ0</accession>
<proteinExistence type="predicted"/>
<dbReference type="AlphaFoldDB" id="A0A1G4GAJ0"/>
<evidence type="ECO:0000313" key="2">
    <source>
        <dbReference type="Proteomes" id="UP000178485"/>
    </source>
</evidence>
<reference evidence="1 2" key="1">
    <citation type="submission" date="2016-08" db="EMBL/GenBank/DDBJ databases">
        <authorList>
            <person name="Seilhamer J.J."/>
        </authorList>
    </citation>
    <scope>NUCLEOTIDE SEQUENCE [LARGE SCALE GENOMIC DNA]</scope>
    <source>
        <strain evidence="1">ING2-E5A</strain>
    </source>
</reference>
<dbReference type="KEGG" id="pmuc:ING2E5A_2775"/>
<evidence type="ECO:0008006" key="3">
    <source>
        <dbReference type="Google" id="ProtNLM"/>
    </source>
</evidence>
<dbReference type="EMBL" id="LT608328">
    <property type="protein sequence ID" value="SCM59570.1"/>
    <property type="molecule type" value="Genomic_DNA"/>
</dbReference>
<dbReference type="Proteomes" id="UP000178485">
    <property type="component" value="Chromosome i"/>
</dbReference>
<name>A0A1G4GAJ0_9BACT</name>
<organism evidence="1 2">
    <name type="scientific">Petrimonas mucosa</name>
    <dbReference type="NCBI Taxonomy" id="1642646"/>
    <lineage>
        <taxon>Bacteria</taxon>
        <taxon>Pseudomonadati</taxon>
        <taxon>Bacteroidota</taxon>
        <taxon>Bacteroidia</taxon>
        <taxon>Bacteroidales</taxon>
        <taxon>Dysgonomonadaceae</taxon>
        <taxon>Petrimonas</taxon>
    </lineage>
</organism>
<sequence length="248" mass="28912">MDILTLAAENQQTAWQILKETGIVQTWEKAGATVNLVDSLKSGLLMKNRDIDMHIYTDKLSVAESFSVIQELAERLSFKEIHYKNLIDTEEECIEWHILYEHNNRDTWKFDMIHIRKGSRYDGTVERVTDAITERLTPEIRKKILQLKQEIPNSITIPGTDNQFIAFFLDPSALSKQTIQTDKRGSQAQQHYSYTQPINHSQCRNRGDRPSNAYTGRVLRNSRFRVGTLNPLIFRQYVSSLRAFKFFR</sequence>
<protein>
    <recommendedName>
        <fullName evidence="3">Polymerase nucleotidyl transferase domain-containing protein</fullName>
    </recommendedName>
</protein>
<evidence type="ECO:0000313" key="1">
    <source>
        <dbReference type="EMBL" id="SCM59570.1"/>
    </source>
</evidence>
<gene>
    <name evidence="1" type="ORF">ING2E5A_2775</name>
</gene>
<keyword evidence="2" id="KW-1185">Reference proteome</keyword>